<feature type="compositionally biased region" description="Polar residues" evidence="27">
    <location>
        <begin position="594"/>
        <end position="606"/>
    </location>
</feature>
<keyword evidence="18" id="KW-0325">Glycoprotein</keyword>
<dbReference type="Gene3D" id="2.10.25.10">
    <property type="entry name" value="Laminin"/>
    <property type="match status" value="1"/>
</dbReference>
<keyword evidence="4" id="KW-0964">Secreted</keyword>
<dbReference type="Gene3D" id="3.40.390.10">
    <property type="entry name" value="Collagenase (Catalytic Domain)"/>
    <property type="match status" value="1"/>
</dbReference>
<evidence type="ECO:0000256" key="26">
    <source>
        <dbReference type="RuleBase" id="RU361183"/>
    </source>
</evidence>
<dbReference type="PROSITE" id="PS50060">
    <property type="entry name" value="MAM_2"/>
    <property type="match status" value="1"/>
</dbReference>
<feature type="non-terminal residue" evidence="33">
    <location>
        <position position="1"/>
    </location>
</feature>
<dbReference type="Gene3D" id="2.60.120.200">
    <property type="match status" value="1"/>
</dbReference>
<dbReference type="SMART" id="SM00137">
    <property type="entry name" value="MAM"/>
    <property type="match status" value="1"/>
</dbReference>
<evidence type="ECO:0000256" key="1">
    <source>
        <dbReference type="ARBA" id="ARBA00004251"/>
    </source>
</evidence>
<dbReference type="SUPFAM" id="SSF55486">
    <property type="entry name" value="Metalloproteases ('zincins'), catalytic domain"/>
    <property type="match status" value="1"/>
</dbReference>
<evidence type="ECO:0000256" key="14">
    <source>
        <dbReference type="ARBA" id="ARBA00023049"/>
    </source>
</evidence>
<dbReference type="Proteomes" id="UP000504632">
    <property type="component" value="Chromosome 5"/>
</dbReference>
<comment type="catalytic activity">
    <reaction evidence="20">
        <text>Hydrolysis of proteins, including azocasein, and peptides. Hydrolysis of 5-His-|-Leu-6, 6-Leu-|-Cys-7, 14-Ala-|-Leu-15 and 19-Cys-|-Gly-20 bonds in insulin B chain.</text>
        <dbReference type="EC" id="3.4.24.63"/>
    </reaction>
</comment>
<dbReference type="AlphaFoldDB" id="A0A6J2VHB9"/>
<dbReference type="InterPro" id="IPR000742">
    <property type="entry name" value="EGF"/>
</dbReference>
<evidence type="ECO:0000256" key="7">
    <source>
        <dbReference type="ARBA" id="ARBA00022670"/>
    </source>
</evidence>
<dbReference type="PRINTS" id="PR00480">
    <property type="entry name" value="ASTACIN"/>
</dbReference>
<comment type="subcellular location">
    <subcellularLocation>
        <location evidence="1">Cell membrane</location>
        <topology evidence="1">Single-pass type I membrane protein</topology>
    </subcellularLocation>
    <subcellularLocation>
        <location evidence="2">Secreted</location>
    </subcellularLocation>
</comment>
<evidence type="ECO:0000259" key="29">
    <source>
        <dbReference type="PROSITE" id="PS50026"/>
    </source>
</evidence>
<name>A0A6J2VHB9_CHACN</name>
<organism evidence="32 33">
    <name type="scientific">Chanos chanos</name>
    <name type="common">Milkfish</name>
    <name type="synonym">Mugil chanos</name>
    <dbReference type="NCBI Taxonomy" id="29144"/>
    <lineage>
        <taxon>Eukaryota</taxon>
        <taxon>Metazoa</taxon>
        <taxon>Chordata</taxon>
        <taxon>Craniata</taxon>
        <taxon>Vertebrata</taxon>
        <taxon>Euteleostomi</taxon>
        <taxon>Actinopterygii</taxon>
        <taxon>Neopterygii</taxon>
        <taxon>Teleostei</taxon>
        <taxon>Ostariophysi</taxon>
        <taxon>Gonorynchiformes</taxon>
        <taxon>Chanidae</taxon>
        <taxon>Chanos</taxon>
    </lineage>
</organism>
<evidence type="ECO:0000256" key="28">
    <source>
        <dbReference type="SAM" id="Phobius"/>
    </source>
</evidence>
<sequence>VLLCVPYSTLTSDTQVDVDDGKADLFDVNEGAGLDLFEGDILYDEREQKNSIIGDQYKWPKTVPYYLQDDLDVNAKGVILKAFEQYRLKSCIDFKPWSGEENYISVFKGSGCFSSVGNRRVGKQRLSIGSGCDRIATIEHEFLHALGFWHEQSRSDRDDYVTIMWDRISEGREHNFNKYNDSTSSSLNVPYDYTSMMHYSKNAFRNGTEPTIVTKIPAFADVIGQRMEFSDSDLLKLNRMYGCARSSTFLDTCDFERENICGMIQGPEDQADWERVSTVTGGPTTDYTNLGRCTGHGYFMHFSTVSATSGNKALLESRLLYPKRGYQCLQFFYYNSGHTSDQLSIWVREYDEANPNGTLRFIQTIDGPPQNLWQLHHVSLAVSKKFRVIFEGTKGSGSSAGGLSLDDINVSETMCPEHIWRVNNFLSVMETTPQGTAIYSPRFHSKYGYTFQMGLYPNGTIDYPGELGAFAHLTSGDNAVDASLEWPSAWKQITMMLMDQNTDIRKRMSNQRSITTDPTQVIAGSTNFYWDNPRKVGMEVTEADGTKYFRGPGLGTYVYLTQARARSRDFIKGGDAIFLLTMEDISHLVPSQPLPSTTTAKPNTSQPTTAKPETPKPETPKPTTTSKPSSPCDKVTCENDGVCVLDNGGVAVCRCKVGDDWWYTGDRCQFKGSTQDWIVTAVVASVCVLAVMLIVTITSVVCLKKKYKKRMQAAGDDIPYQHAAVALCLTRAPNRHWTRLKLMAASPEDDAVDRRPIRRVRSKSDTPYLAEARISLNLETGREQTAHVSDAT</sequence>
<dbReference type="InterPro" id="IPR013320">
    <property type="entry name" value="ConA-like_dom_sf"/>
</dbReference>
<dbReference type="FunFam" id="2.10.25.10:FF:000363">
    <property type="entry name" value="Meprin A subunit"/>
    <property type="match status" value="1"/>
</dbReference>
<keyword evidence="13 28" id="KW-1133">Transmembrane helix</keyword>
<dbReference type="GO" id="GO:0006508">
    <property type="term" value="P:proteolysis"/>
    <property type="evidence" value="ECO:0007669"/>
    <property type="project" value="UniProtKB-KW"/>
</dbReference>
<evidence type="ECO:0000256" key="11">
    <source>
        <dbReference type="ARBA" id="ARBA00022801"/>
    </source>
</evidence>
<keyword evidence="3" id="KW-1003">Cell membrane</keyword>
<dbReference type="SUPFAM" id="SSF49599">
    <property type="entry name" value="TRAF domain-like"/>
    <property type="match status" value="1"/>
</dbReference>
<dbReference type="PIRSF" id="PIRSF001196">
    <property type="entry name" value="Meprin"/>
    <property type="match status" value="1"/>
</dbReference>
<evidence type="ECO:0000256" key="16">
    <source>
        <dbReference type="ARBA" id="ARBA00023145"/>
    </source>
</evidence>
<evidence type="ECO:0000256" key="19">
    <source>
        <dbReference type="ARBA" id="ARBA00023198"/>
    </source>
</evidence>
<keyword evidence="8 28" id="KW-0812">Transmembrane</keyword>
<evidence type="ECO:0000256" key="5">
    <source>
        <dbReference type="ARBA" id="ARBA00022536"/>
    </source>
</evidence>
<dbReference type="GO" id="GO:0004222">
    <property type="term" value="F:metalloendopeptidase activity"/>
    <property type="evidence" value="ECO:0007669"/>
    <property type="project" value="UniProtKB-UniRule"/>
</dbReference>
<dbReference type="InterPro" id="IPR008974">
    <property type="entry name" value="TRAF-like"/>
</dbReference>
<evidence type="ECO:0000256" key="9">
    <source>
        <dbReference type="ARBA" id="ARBA00022723"/>
    </source>
</evidence>
<keyword evidence="19" id="KW-0395">Inflammatory response</keyword>
<evidence type="ECO:0000256" key="18">
    <source>
        <dbReference type="ARBA" id="ARBA00023180"/>
    </source>
</evidence>
<feature type="domain" description="Peptidase M12A" evidence="31">
    <location>
        <begin position="50"/>
        <end position="244"/>
    </location>
</feature>
<keyword evidence="6" id="KW-0597">Phosphoprotein</keyword>
<dbReference type="FunFam" id="2.60.120.200:FF:000037">
    <property type="entry name" value="Meprin A subunit"/>
    <property type="match status" value="1"/>
</dbReference>
<dbReference type="PANTHER" id="PTHR10127:SF903">
    <property type="entry name" value="MEPRIN A SUBUNIT"/>
    <property type="match status" value="1"/>
</dbReference>
<evidence type="ECO:0000256" key="8">
    <source>
        <dbReference type="ARBA" id="ARBA00022692"/>
    </source>
</evidence>
<evidence type="ECO:0000256" key="3">
    <source>
        <dbReference type="ARBA" id="ARBA00022475"/>
    </source>
</evidence>
<keyword evidence="32" id="KW-1185">Reference proteome</keyword>
<keyword evidence="5 24" id="KW-0245">EGF-like domain</keyword>
<evidence type="ECO:0000256" key="10">
    <source>
        <dbReference type="ARBA" id="ARBA00022729"/>
    </source>
</evidence>
<evidence type="ECO:0000259" key="30">
    <source>
        <dbReference type="PROSITE" id="PS50060"/>
    </source>
</evidence>
<keyword evidence="9 23" id="KW-0479">Metal-binding</keyword>
<protein>
    <recommendedName>
        <fullName evidence="26">Metalloendopeptidase</fullName>
        <ecNumber evidence="26">3.4.24.-</ecNumber>
    </recommendedName>
</protein>
<accession>A0A6J2VHB9</accession>
<evidence type="ECO:0000256" key="21">
    <source>
        <dbReference type="ARBA" id="ARBA00061743"/>
    </source>
</evidence>
<evidence type="ECO:0000256" key="13">
    <source>
        <dbReference type="ARBA" id="ARBA00022989"/>
    </source>
</evidence>
<dbReference type="Pfam" id="PF00629">
    <property type="entry name" value="MAM"/>
    <property type="match status" value="1"/>
</dbReference>
<dbReference type="OrthoDB" id="291007at2759"/>
<dbReference type="Gene3D" id="2.60.210.10">
    <property type="entry name" value="Apoptosis, Tumor Necrosis Factor Receptor Associated Protein 2, Chain A"/>
    <property type="match status" value="1"/>
</dbReference>
<gene>
    <name evidence="33" type="primary">mep1bb</name>
</gene>
<dbReference type="PRINTS" id="PR00020">
    <property type="entry name" value="MAMDOMAIN"/>
</dbReference>
<dbReference type="CTD" id="327586"/>
<dbReference type="GO" id="GO:0005886">
    <property type="term" value="C:plasma membrane"/>
    <property type="evidence" value="ECO:0007669"/>
    <property type="project" value="UniProtKB-SubCell"/>
</dbReference>
<evidence type="ECO:0000256" key="12">
    <source>
        <dbReference type="ARBA" id="ARBA00022833"/>
    </source>
</evidence>
<dbReference type="GO" id="GO:0005576">
    <property type="term" value="C:extracellular region"/>
    <property type="evidence" value="ECO:0007669"/>
    <property type="project" value="UniProtKB-SubCell"/>
</dbReference>
<feature type="binding site" evidence="23 25">
    <location>
        <position position="150"/>
    </location>
    <ligand>
        <name>Zn(2+)</name>
        <dbReference type="ChEBI" id="CHEBI:29105"/>
        <note>catalytic</note>
    </ligand>
</feature>
<dbReference type="InterPro" id="IPR002083">
    <property type="entry name" value="MATH/TRAF_dom"/>
</dbReference>
<dbReference type="InterPro" id="IPR008294">
    <property type="entry name" value="Meprin"/>
</dbReference>
<dbReference type="GeneID" id="115812333"/>
<comment type="caution">
    <text evidence="24">Lacks conserved residue(s) required for the propagation of feature annotation.</text>
</comment>
<evidence type="ECO:0000256" key="17">
    <source>
        <dbReference type="ARBA" id="ARBA00023157"/>
    </source>
</evidence>
<dbReference type="InterPro" id="IPR000998">
    <property type="entry name" value="MAM_dom"/>
</dbReference>
<dbReference type="Pfam" id="PF01400">
    <property type="entry name" value="Astacin"/>
    <property type="match status" value="1"/>
</dbReference>
<feature type="binding site" evidence="23">
    <location>
        <position position="40"/>
    </location>
    <ligand>
        <name>Zn(2+)</name>
        <dbReference type="ChEBI" id="CHEBI:29105"/>
        <note>catalytic</note>
    </ligand>
</feature>
<keyword evidence="14 25" id="KW-0482">Metalloprotease</keyword>
<keyword evidence="15 28" id="KW-0472">Membrane</keyword>
<evidence type="ECO:0000256" key="23">
    <source>
        <dbReference type="PIRSR" id="PIRSR001196-2"/>
    </source>
</evidence>
<feature type="domain" description="EGF-like" evidence="29">
    <location>
        <begin position="628"/>
        <end position="669"/>
    </location>
</feature>
<feature type="domain" description="MAM" evidence="30">
    <location>
        <begin position="251"/>
        <end position="417"/>
    </location>
</feature>
<feature type="transmembrane region" description="Helical" evidence="28">
    <location>
        <begin position="677"/>
        <end position="703"/>
    </location>
</feature>
<feature type="active site" evidence="22 25">
    <location>
        <position position="141"/>
    </location>
</feature>
<keyword evidence="10" id="KW-0732">Signal</keyword>
<comment type="cofactor">
    <cofactor evidence="25 26">
        <name>Zn(2+)</name>
        <dbReference type="ChEBI" id="CHEBI:29105"/>
    </cofactor>
    <text evidence="25 26">Binds 1 zinc ion per subunit.</text>
</comment>
<dbReference type="FunFam" id="3.40.390.10:FF:000015">
    <property type="entry name" value="Meprin A subunit"/>
    <property type="match status" value="1"/>
</dbReference>
<evidence type="ECO:0000256" key="27">
    <source>
        <dbReference type="SAM" id="MobiDB-lite"/>
    </source>
</evidence>
<dbReference type="RefSeq" id="XP_030630676.1">
    <property type="nucleotide sequence ID" value="XM_030774816.1"/>
</dbReference>
<evidence type="ECO:0000256" key="22">
    <source>
        <dbReference type="PIRSR" id="PIRSR001196-1"/>
    </source>
</evidence>
<dbReference type="PROSITE" id="PS51864">
    <property type="entry name" value="ASTACIN"/>
    <property type="match status" value="1"/>
</dbReference>
<dbReference type="GO" id="GO:0006954">
    <property type="term" value="P:inflammatory response"/>
    <property type="evidence" value="ECO:0007669"/>
    <property type="project" value="UniProtKB-KW"/>
</dbReference>
<evidence type="ECO:0000313" key="33">
    <source>
        <dbReference type="RefSeq" id="XP_030630676.1"/>
    </source>
</evidence>
<feature type="compositionally biased region" description="Low complexity" evidence="27">
    <location>
        <begin position="621"/>
        <end position="631"/>
    </location>
</feature>
<dbReference type="FunFam" id="2.60.210.10:FF:000009">
    <property type="entry name" value="Meprin A subunit"/>
    <property type="match status" value="1"/>
</dbReference>
<keyword evidence="11 25" id="KW-0378">Hydrolase</keyword>
<keyword evidence="17" id="KW-1015">Disulfide bond</keyword>
<dbReference type="EC" id="3.4.24.-" evidence="26"/>
<dbReference type="InParanoid" id="A0A6J2VHB9"/>
<keyword evidence="16" id="KW-0865">Zymogen</keyword>
<evidence type="ECO:0000256" key="4">
    <source>
        <dbReference type="ARBA" id="ARBA00022525"/>
    </source>
</evidence>
<evidence type="ECO:0000256" key="20">
    <source>
        <dbReference type="ARBA" id="ARBA00051946"/>
    </source>
</evidence>
<evidence type="ECO:0000313" key="32">
    <source>
        <dbReference type="Proteomes" id="UP000504632"/>
    </source>
</evidence>
<evidence type="ECO:0000256" key="6">
    <source>
        <dbReference type="ARBA" id="ARBA00022553"/>
    </source>
</evidence>
<evidence type="ECO:0000256" key="24">
    <source>
        <dbReference type="PROSITE-ProRule" id="PRU00076"/>
    </source>
</evidence>
<dbReference type="InterPro" id="IPR024079">
    <property type="entry name" value="MetalloPept_cat_dom_sf"/>
</dbReference>
<keyword evidence="12 23" id="KW-0862">Zinc</keyword>
<dbReference type="InterPro" id="IPR006026">
    <property type="entry name" value="Peptidase_Metallo"/>
</dbReference>
<reference evidence="33" key="1">
    <citation type="submission" date="2025-08" db="UniProtKB">
        <authorList>
            <consortium name="RefSeq"/>
        </authorList>
    </citation>
    <scope>IDENTIFICATION</scope>
</reference>
<dbReference type="SMART" id="SM00235">
    <property type="entry name" value="ZnMc"/>
    <property type="match status" value="1"/>
</dbReference>
<dbReference type="PROSITE" id="PS50026">
    <property type="entry name" value="EGF_3"/>
    <property type="match status" value="1"/>
</dbReference>
<dbReference type="GO" id="GO:0008270">
    <property type="term" value="F:zinc ion binding"/>
    <property type="evidence" value="ECO:0007669"/>
    <property type="project" value="UniProtKB-UniRule"/>
</dbReference>
<evidence type="ECO:0000256" key="2">
    <source>
        <dbReference type="ARBA" id="ARBA00004613"/>
    </source>
</evidence>
<proteinExistence type="predicted"/>
<feature type="binding site" evidence="23 25">
    <location>
        <position position="140"/>
    </location>
    <ligand>
        <name>Zn(2+)</name>
        <dbReference type="ChEBI" id="CHEBI:29105"/>
        <note>catalytic</note>
    </ligand>
</feature>
<keyword evidence="7 25" id="KW-0645">Protease</keyword>
<feature type="region of interest" description="Disordered" evidence="27">
    <location>
        <begin position="590"/>
        <end position="632"/>
    </location>
</feature>
<dbReference type="InterPro" id="IPR001506">
    <property type="entry name" value="Peptidase_M12A"/>
</dbReference>
<evidence type="ECO:0000256" key="25">
    <source>
        <dbReference type="PROSITE-ProRule" id="PRU01211"/>
    </source>
</evidence>
<dbReference type="SUPFAM" id="SSF49899">
    <property type="entry name" value="Concanavalin A-like lectins/glucanases"/>
    <property type="match status" value="1"/>
</dbReference>
<evidence type="ECO:0000256" key="15">
    <source>
        <dbReference type="ARBA" id="ARBA00023136"/>
    </source>
</evidence>
<dbReference type="PROSITE" id="PS00740">
    <property type="entry name" value="MAM_1"/>
    <property type="match status" value="1"/>
</dbReference>
<feature type="binding site" evidence="23 25">
    <location>
        <position position="144"/>
    </location>
    <ligand>
        <name>Zn(2+)</name>
        <dbReference type="ChEBI" id="CHEBI:29105"/>
        <note>catalytic</note>
    </ligand>
</feature>
<dbReference type="CDD" id="cd06263">
    <property type="entry name" value="MAM"/>
    <property type="match status" value="1"/>
</dbReference>
<evidence type="ECO:0000259" key="31">
    <source>
        <dbReference type="PROSITE" id="PS51864"/>
    </source>
</evidence>
<dbReference type="PANTHER" id="PTHR10127">
    <property type="entry name" value="DISCOIDIN, CUB, EGF, LAMININ , AND ZINC METALLOPROTEASE DOMAIN CONTAINING"/>
    <property type="match status" value="1"/>
</dbReference>
<comment type="subunit">
    <text evidence="21">Homotetramer consisting of disulfide-linked beta subunits, or heterotetramer of two alpha and two beta subunits formed by non-covalent association of two disulfide-linked heterodimers. Interacts with MBL2 through its carbohydrate moiety. This interaction may inhibit its catalytic activity. Interacts with TSPAN8.</text>
</comment>
<dbReference type="Pfam" id="PF22486">
    <property type="entry name" value="MATH_2"/>
    <property type="match status" value="1"/>
</dbReference>
<dbReference type="FunCoup" id="A0A6J2VHB9">
    <property type="interactions" value="1117"/>
</dbReference>